<evidence type="ECO:0000313" key="2">
    <source>
        <dbReference type="Proteomes" id="UP001164746"/>
    </source>
</evidence>
<dbReference type="Pfam" id="PF08737">
    <property type="entry name" value="Rgp1"/>
    <property type="match status" value="2"/>
</dbReference>
<reference evidence="1" key="1">
    <citation type="submission" date="2022-11" db="EMBL/GenBank/DDBJ databases">
        <title>Centuries of genome instability and evolution in soft-shell clam transmissible cancer (bioRxiv).</title>
        <authorList>
            <person name="Hart S.F.M."/>
            <person name="Yonemitsu M.A."/>
            <person name="Giersch R.M."/>
            <person name="Beal B.F."/>
            <person name="Arriagada G."/>
            <person name="Davis B.W."/>
            <person name="Ostrander E.A."/>
            <person name="Goff S.P."/>
            <person name="Metzger M.J."/>
        </authorList>
    </citation>
    <scope>NUCLEOTIDE SEQUENCE</scope>
    <source>
        <strain evidence="1">MELC-2E11</strain>
        <tissue evidence="1">Siphon/mantle</tissue>
    </source>
</reference>
<dbReference type="InterPro" id="IPR014848">
    <property type="entry name" value="Rgp1"/>
</dbReference>
<name>A0ABY7DDQ6_MYAAR</name>
<dbReference type="PANTHER" id="PTHR12507">
    <property type="entry name" value="REDUCED GROWTH PHENOTYPE 1 RGP1, YEAST -RELATED"/>
    <property type="match status" value="1"/>
</dbReference>
<gene>
    <name evidence="1" type="ORF">MAR_006951</name>
</gene>
<protein>
    <submittedName>
        <fullName evidence="1">RGP1-like protein</fullName>
    </submittedName>
</protein>
<evidence type="ECO:0000313" key="1">
    <source>
        <dbReference type="EMBL" id="WAQ94480.1"/>
    </source>
</evidence>
<feature type="non-terminal residue" evidence="1">
    <location>
        <position position="1"/>
    </location>
</feature>
<proteinExistence type="predicted"/>
<dbReference type="Proteomes" id="UP001164746">
    <property type="component" value="Chromosome 1"/>
</dbReference>
<organism evidence="1 2">
    <name type="scientific">Mya arenaria</name>
    <name type="common">Soft-shell clam</name>
    <dbReference type="NCBI Taxonomy" id="6604"/>
    <lineage>
        <taxon>Eukaryota</taxon>
        <taxon>Metazoa</taxon>
        <taxon>Spiralia</taxon>
        <taxon>Lophotrochozoa</taxon>
        <taxon>Mollusca</taxon>
        <taxon>Bivalvia</taxon>
        <taxon>Autobranchia</taxon>
        <taxon>Heteroconchia</taxon>
        <taxon>Euheterodonta</taxon>
        <taxon>Imparidentia</taxon>
        <taxon>Neoheterodontei</taxon>
        <taxon>Myida</taxon>
        <taxon>Myoidea</taxon>
        <taxon>Myidae</taxon>
        <taxon>Mya</taxon>
    </lineage>
</organism>
<dbReference type="EMBL" id="CP111012">
    <property type="protein sequence ID" value="WAQ94480.1"/>
    <property type="molecule type" value="Genomic_DNA"/>
</dbReference>
<keyword evidence="2" id="KW-1185">Reference proteome</keyword>
<sequence>AFNFVSNTSFIQVVIVWKFCRVAINVILWSVKEGPDSLSWASAQINCQCSVSESRVFLPRMHQLSSEDISTSITYSEIIPVDAPPSFRGQAVKYSYKLTLGTQRLNHPTKLLRIPFRVLVLHGLNDLSVYLDPEEVQPSNPFLLSKKEDTVMDVALHILETVTARKGPHSYNITNTRGRVARCILFKTAFKLGEDIIGIMDFSDTTVPCVQYCVTLQSEETISEECRKKNTQGSSLTSYRWRLHFEFVTSNDAMQGETRTNEDGSTSWRGPASMNVETMVWDLPVKIFPSNPVHASSVTLLKLLHTVNV</sequence>
<accession>A0ABY7DDQ6</accession>